<dbReference type="InterPro" id="IPR036513">
    <property type="entry name" value="STAS_dom_sf"/>
</dbReference>
<name>A0A017SX97_9BACT</name>
<keyword evidence="4" id="KW-1185">Reference proteome</keyword>
<evidence type="ECO:0000313" key="4">
    <source>
        <dbReference type="Proteomes" id="UP000019678"/>
    </source>
</evidence>
<dbReference type="eggNOG" id="COG3899">
    <property type="taxonomic scope" value="Bacteria"/>
</dbReference>
<sequence>MRLGRGDGLDEIDAEAAQAIALPEQLREPGGLPFLAMTRQFVARLRRRMPGPDTLSGAGFDEEAFRATVEGPGRAFTRACTLAMKAMLAWLQGDAARALAAALAAEEWMRQMRQMRQMHQRPESEDSIVAPKVAFYAHLARAALCPEAEAEARAEHLAAMEAIEVRFAGWAAGCAERFEPRRLLLDAERARLLGDHEAALDGYDQAIAAAERGRFTQVEAIACERAATYHLGRGRARLGRAYLGEACAGFRRWGAPALAEAIEARHPGVDAQAHLEALSTPFLPITDEVAVMPLVGAVDVARSRQMMDAALAGVHQSGARVVIVDVTGATGDPTGFAPFLHRTVLAVRLLGAEVVITGLGPRSSRSLLDLGVDLDALASQGTLQKAVTYAMRRVGKRLGQ</sequence>
<reference evidence="3 4" key="1">
    <citation type="submission" date="2013-05" db="EMBL/GenBank/DDBJ databases">
        <title>Genome assembly of Chondromyces apiculatus DSM 436.</title>
        <authorList>
            <person name="Sharma G."/>
            <person name="Khatri I."/>
            <person name="Kaur C."/>
            <person name="Mayilraj S."/>
            <person name="Subramanian S."/>
        </authorList>
    </citation>
    <scope>NUCLEOTIDE SEQUENCE [LARGE SCALE GENOMIC DNA]</scope>
    <source>
        <strain evidence="3 4">DSM 436</strain>
    </source>
</reference>
<proteinExistence type="predicted"/>
<dbReference type="eggNOG" id="COG1366">
    <property type="taxonomic scope" value="Bacteria"/>
</dbReference>
<protein>
    <recommendedName>
        <fullName evidence="2">STAS domain-containing protein</fullName>
    </recommendedName>
</protein>
<evidence type="ECO:0000259" key="2">
    <source>
        <dbReference type="PROSITE" id="PS50801"/>
    </source>
</evidence>
<dbReference type="PANTHER" id="PTHR33745:SF3">
    <property type="entry name" value="RSBT CO-ANTAGONIST PROTEIN RSBRC"/>
    <property type="match status" value="1"/>
</dbReference>
<organism evidence="3 4">
    <name type="scientific">Chondromyces apiculatus DSM 436</name>
    <dbReference type="NCBI Taxonomy" id="1192034"/>
    <lineage>
        <taxon>Bacteria</taxon>
        <taxon>Pseudomonadati</taxon>
        <taxon>Myxococcota</taxon>
        <taxon>Polyangia</taxon>
        <taxon>Polyangiales</taxon>
        <taxon>Polyangiaceae</taxon>
        <taxon>Chondromyces</taxon>
    </lineage>
</organism>
<dbReference type="STRING" id="1192034.CAP_8024"/>
<dbReference type="SUPFAM" id="SSF52091">
    <property type="entry name" value="SpoIIaa-like"/>
    <property type="match status" value="1"/>
</dbReference>
<dbReference type="PROSITE" id="PS50801">
    <property type="entry name" value="STAS"/>
    <property type="match status" value="1"/>
</dbReference>
<dbReference type="Proteomes" id="UP000019678">
    <property type="component" value="Unassembled WGS sequence"/>
</dbReference>
<keyword evidence="1" id="KW-0597">Phosphoprotein</keyword>
<dbReference type="InterPro" id="IPR051932">
    <property type="entry name" value="Bact_StressResp_Reg"/>
</dbReference>
<feature type="domain" description="STAS" evidence="2">
    <location>
        <begin position="279"/>
        <end position="390"/>
    </location>
</feature>
<dbReference type="Gene3D" id="3.30.750.24">
    <property type="entry name" value="STAS domain"/>
    <property type="match status" value="1"/>
</dbReference>
<gene>
    <name evidence="3" type="ORF">CAP_8024</name>
</gene>
<comment type="caution">
    <text evidence="3">The sequence shown here is derived from an EMBL/GenBank/DDBJ whole genome shotgun (WGS) entry which is preliminary data.</text>
</comment>
<dbReference type="AlphaFoldDB" id="A0A017SX97"/>
<dbReference type="PANTHER" id="PTHR33745">
    <property type="entry name" value="RSBT ANTAGONIST PROTEIN RSBS-RELATED"/>
    <property type="match status" value="1"/>
</dbReference>
<evidence type="ECO:0000313" key="3">
    <source>
        <dbReference type="EMBL" id="EYF01584.1"/>
    </source>
</evidence>
<dbReference type="InterPro" id="IPR002645">
    <property type="entry name" value="STAS_dom"/>
</dbReference>
<dbReference type="EMBL" id="ASRX01000077">
    <property type="protein sequence ID" value="EYF01584.1"/>
    <property type="molecule type" value="Genomic_DNA"/>
</dbReference>
<dbReference type="CDD" id="cd07041">
    <property type="entry name" value="STAS_RsbR_RsbS_like"/>
    <property type="match status" value="1"/>
</dbReference>
<accession>A0A017SX97</accession>
<evidence type="ECO:0000256" key="1">
    <source>
        <dbReference type="ARBA" id="ARBA00022553"/>
    </source>
</evidence>